<dbReference type="OrthoDB" id="1653819at2"/>
<evidence type="ECO:0000313" key="3">
    <source>
        <dbReference type="Proteomes" id="UP000076967"/>
    </source>
</evidence>
<comment type="caution">
    <text evidence="2">The sequence shown here is derived from an EMBL/GenBank/DDBJ whole genome shotgun (WGS) entry which is preliminary data.</text>
</comment>
<sequence length="189" mass="23000">MSPYVQWITLFWMLFSGAAMGLAFDSYRVLSNRFHFPKWTIHLLDLMYWCGMAIFIFRMLYISNQGQLRFYAFVGLFIGVWGYFLILSVTTQRFVVMLIKVVQYLLYLLKRLFIVIIWWPIRTLYRLVASLLGIIWTLIMFILRIVLRCLHPFWRLLKWMLHPLILKLRIPELIKKVKQICVNLWNRWV</sequence>
<feature type="transmembrane region" description="Helical" evidence="1">
    <location>
        <begin position="127"/>
        <end position="147"/>
    </location>
</feature>
<protein>
    <submittedName>
        <fullName evidence="2">Spore cortex biosynthesis protein YabQ</fullName>
    </submittedName>
</protein>
<feature type="transmembrane region" description="Helical" evidence="1">
    <location>
        <begin position="39"/>
        <end position="62"/>
    </location>
</feature>
<organism evidence="2 3">
    <name type="scientific">Paenibacillus glacialis</name>
    <dbReference type="NCBI Taxonomy" id="494026"/>
    <lineage>
        <taxon>Bacteria</taxon>
        <taxon>Bacillati</taxon>
        <taxon>Bacillota</taxon>
        <taxon>Bacilli</taxon>
        <taxon>Bacillales</taxon>
        <taxon>Paenibacillaceae</taxon>
        <taxon>Paenibacillus</taxon>
    </lineage>
</organism>
<gene>
    <name evidence="2" type="ORF">PGLA_11375</name>
</gene>
<keyword evidence="3" id="KW-1185">Reference proteome</keyword>
<dbReference type="STRING" id="494026.PGLA_11375"/>
<reference evidence="2 3" key="1">
    <citation type="submission" date="2016-03" db="EMBL/GenBank/DDBJ databases">
        <title>Draft genome sequence of Paenibacillus glacialis DSM 22343.</title>
        <authorList>
            <person name="Shin S.-K."/>
            <person name="Yi H."/>
        </authorList>
    </citation>
    <scope>NUCLEOTIDE SEQUENCE [LARGE SCALE GENOMIC DNA]</scope>
    <source>
        <strain evidence="2 3">DSM 22343</strain>
    </source>
</reference>
<dbReference type="Proteomes" id="UP000076967">
    <property type="component" value="Unassembled WGS sequence"/>
</dbReference>
<dbReference type="EMBL" id="LVJH01000018">
    <property type="protein sequence ID" value="OAB42726.1"/>
    <property type="molecule type" value="Genomic_DNA"/>
</dbReference>
<evidence type="ECO:0000256" key="1">
    <source>
        <dbReference type="SAM" id="Phobius"/>
    </source>
</evidence>
<keyword evidence="1" id="KW-0812">Transmembrane</keyword>
<proteinExistence type="predicted"/>
<feature type="transmembrane region" description="Helical" evidence="1">
    <location>
        <begin position="6"/>
        <end position="27"/>
    </location>
</feature>
<accession>A0A162K427</accession>
<dbReference type="RefSeq" id="WP_068532656.1">
    <property type="nucleotide sequence ID" value="NZ_LVJH01000018.1"/>
</dbReference>
<keyword evidence="1" id="KW-1133">Transmembrane helix</keyword>
<evidence type="ECO:0000313" key="2">
    <source>
        <dbReference type="EMBL" id="OAB42726.1"/>
    </source>
</evidence>
<name>A0A162K427_9BACL</name>
<feature type="transmembrane region" description="Helical" evidence="1">
    <location>
        <begin position="101"/>
        <end position="121"/>
    </location>
</feature>
<dbReference type="Pfam" id="PF09578">
    <property type="entry name" value="Spore_YabQ"/>
    <property type="match status" value="1"/>
</dbReference>
<dbReference type="InterPro" id="IPR019074">
    <property type="entry name" value="YabQ"/>
</dbReference>
<dbReference type="AlphaFoldDB" id="A0A162K427"/>
<keyword evidence="1" id="KW-0472">Membrane</keyword>
<dbReference type="NCBIfam" id="TIGR02893">
    <property type="entry name" value="spore_yabQ"/>
    <property type="match status" value="1"/>
</dbReference>
<feature type="transmembrane region" description="Helical" evidence="1">
    <location>
        <begin position="68"/>
        <end position="89"/>
    </location>
</feature>